<protein>
    <submittedName>
        <fullName evidence="1">Uncharacterized protein</fullName>
    </submittedName>
</protein>
<keyword evidence="2" id="KW-1185">Reference proteome</keyword>
<comment type="caution">
    <text evidence="1">The sequence shown here is derived from an EMBL/GenBank/DDBJ whole genome shotgun (WGS) entry which is preliminary data.</text>
</comment>
<dbReference type="RefSeq" id="WP_258235963.1">
    <property type="nucleotide sequence ID" value="NZ_JABUHM010000007.1"/>
</dbReference>
<evidence type="ECO:0000313" key="1">
    <source>
        <dbReference type="EMBL" id="TCN24184.1"/>
    </source>
</evidence>
<evidence type="ECO:0000313" key="2">
    <source>
        <dbReference type="Proteomes" id="UP000295689"/>
    </source>
</evidence>
<proteinExistence type="predicted"/>
<reference evidence="1 2" key="1">
    <citation type="journal article" date="2015" name="Stand. Genomic Sci.">
        <title>Genomic Encyclopedia of Bacterial and Archaeal Type Strains, Phase III: the genomes of soil and plant-associated and newly described type strains.</title>
        <authorList>
            <person name="Whitman W.B."/>
            <person name="Woyke T."/>
            <person name="Klenk H.P."/>
            <person name="Zhou Y."/>
            <person name="Lilburn T.G."/>
            <person name="Beck B.J."/>
            <person name="De Vos P."/>
            <person name="Vandamme P."/>
            <person name="Eisen J.A."/>
            <person name="Garrity G."/>
            <person name="Hugenholtz P."/>
            <person name="Kyrpides N.C."/>
        </authorList>
    </citation>
    <scope>NUCLEOTIDE SEQUENCE [LARGE SCALE GENOMIC DNA]</scope>
    <source>
        <strain evidence="1 2">CV53</strain>
    </source>
</reference>
<dbReference type="Proteomes" id="UP000295689">
    <property type="component" value="Unassembled WGS sequence"/>
</dbReference>
<gene>
    <name evidence="1" type="ORF">EV146_108300</name>
</gene>
<dbReference type="EMBL" id="SLVV01000008">
    <property type="protein sequence ID" value="TCN24184.1"/>
    <property type="molecule type" value="Genomic_DNA"/>
</dbReference>
<organism evidence="1 2">
    <name type="scientific">Mesobacillus foraminis</name>
    <dbReference type="NCBI Taxonomy" id="279826"/>
    <lineage>
        <taxon>Bacteria</taxon>
        <taxon>Bacillati</taxon>
        <taxon>Bacillota</taxon>
        <taxon>Bacilli</taxon>
        <taxon>Bacillales</taxon>
        <taxon>Bacillaceae</taxon>
        <taxon>Mesobacillus</taxon>
    </lineage>
</organism>
<name>A0A4R2BED6_9BACI</name>
<accession>A0A4R2BED6</accession>
<sequence>MFYDGSGKISIKGGLEQKPLEVTAEMRKSMSGNPYIFDVKK</sequence>
<dbReference type="AlphaFoldDB" id="A0A4R2BED6"/>